<name>A0A8J5I0A5_9STRA</name>
<reference evidence="2" key="1">
    <citation type="submission" date="2021-01" db="EMBL/GenBank/DDBJ databases">
        <title>Phytophthora aleatoria, a newly-described species from Pinus radiata is distinct from Phytophthora cactorum isolates based on comparative genomics.</title>
        <authorList>
            <person name="Mcdougal R."/>
            <person name="Panda P."/>
            <person name="Williams N."/>
            <person name="Studholme D.J."/>
        </authorList>
    </citation>
    <scope>NUCLEOTIDE SEQUENCE</scope>
    <source>
        <strain evidence="2">NZFS 4037</strain>
    </source>
</reference>
<evidence type="ECO:0000313" key="2">
    <source>
        <dbReference type="EMBL" id="KAG6942913.1"/>
    </source>
</evidence>
<sequence>MSFRGAQTSKTSKGQGKNEIIPILACCSAFLTSHGLSVQIALATKQKEAEMEETHVKFALDLGKVWPPAEIYNVQRV</sequence>
<keyword evidence="1" id="KW-0812">Transmembrane</keyword>
<organism evidence="2 3">
    <name type="scientific">Phytophthora aleatoria</name>
    <dbReference type="NCBI Taxonomy" id="2496075"/>
    <lineage>
        <taxon>Eukaryota</taxon>
        <taxon>Sar</taxon>
        <taxon>Stramenopiles</taxon>
        <taxon>Oomycota</taxon>
        <taxon>Peronosporomycetes</taxon>
        <taxon>Peronosporales</taxon>
        <taxon>Peronosporaceae</taxon>
        <taxon>Phytophthora</taxon>
    </lineage>
</organism>
<dbReference type="Proteomes" id="UP000709295">
    <property type="component" value="Unassembled WGS sequence"/>
</dbReference>
<comment type="caution">
    <text evidence="2">The sequence shown here is derived from an EMBL/GenBank/DDBJ whole genome shotgun (WGS) entry which is preliminary data.</text>
</comment>
<protein>
    <submittedName>
        <fullName evidence="2">Uncharacterized protein</fullName>
    </submittedName>
</protein>
<keyword evidence="1" id="KW-1133">Transmembrane helix</keyword>
<keyword evidence="1" id="KW-0472">Membrane</keyword>
<evidence type="ECO:0000313" key="3">
    <source>
        <dbReference type="Proteomes" id="UP000709295"/>
    </source>
</evidence>
<evidence type="ECO:0000256" key="1">
    <source>
        <dbReference type="SAM" id="Phobius"/>
    </source>
</evidence>
<keyword evidence="3" id="KW-1185">Reference proteome</keyword>
<gene>
    <name evidence="2" type="ORF">JG688_00017859</name>
</gene>
<feature type="transmembrane region" description="Helical" evidence="1">
    <location>
        <begin position="20"/>
        <end position="42"/>
    </location>
</feature>
<accession>A0A8J5I0A5</accession>
<proteinExistence type="predicted"/>
<dbReference type="EMBL" id="JAENGY010002901">
    <property type="protein sequence ID" value="KAG6942913.1"/>
    <property type="molecule type" value="Genomic_DNA"/>
</dbReference>
<dbReference type="AlphaFoldDB" id="A0A8J5I0A5"/>